<dbReference type="Proteomes" id="UP001287286">
    <property type="component" value="Unassembled WGS sequence"/>
</dbReference>
<feature type="compositionally biased region" description="Basic and acidic residues" evidence="7">
    <location>
        <begin position="336"/>
        <end position="353"/>
    </location>
</feature>
<feature type="compositionally biased region" description="Basic and acidic residues" evidence="7">
    <location>
        <begin position="288"/>
        <end position="301"/>
    </location>
</feature>
<comment type="caution">
    <text evidence="10">The sequence shown here is derived from an EMBL/GenBank/DDBJ whole genome shotgun (WGS) entry which is preliminary data.</text>
</comment>
<feature type="transmembrane region" description="Helical" evidence="8">
    <location>
        <begin position="581"/>
        <end position="599"/>
    </location>
</feature>
<dbReference type="Pfam" id="PF01694">
    <property type="entry name" value="Rhomboid"/>
    <property type="match status" value="1"/>
</dbReference>
<dbReference type="EMBL" id="JAWRVI010000006">
    <property type="protein sequence ID" value="KAK4093426.1"/>
    <property type="molecule type" value="Genomic_DNA"/>
</dbReference>
<feature type="transmembrane region" description="Helical" evidence="8">
    <location>
        <begin position="543"/>
        <end position="561"/>
    </location>
</feature>
<keyword evidence="6 8" id="KW-0472">Membrane</keyword>
<gene>
    <name evidence="10" type="ORF">Purlil1_2583</name>
</gene>
<feature type="transmembrane region" description="Helical" evidence="8">
    <location>
        <begin position="400"/>
        <end position="421"/>
    </location>
</feature>
<evidence type="ECO:0000256" key="5">
    <source>
        <dbReference type="ARBA" id="ARBA00022989"/>
    </source>
</evidence>
<feature type="domain" description="Peptidase S54 rhomboid" evidence="9">
    <location>
        <begin position="479"/>
        <end position="617"/>
    </location>
</feature>
<keyword evidence="4" id="KW-0378">Hydrolase</keyword>
<reference evidence="10 11" key="1">
    <citation type="journal article" date="2024" name="Microbiol. Resour. Announc.">
        <title>Genome annotations for the ascomycete fungi Trichoderma harzianum, Trichoderma aggressivum, and Purpureocillium lilacinum.</title>
        <authorList>
            <person name="Beijen E.P.W."/>
            <person name="Ohm R.A."/>
        </authorList>
    </citation>
    <scope>NUCLEOTIDE SEQUENCE [LARGE SCALE GENOMIC DNA]</scope>
    <source>
        <strain evidence="10 11">CBS 150709</strain>
    </source>
</reference>
<keyword evidence="5 8" id="KW-1133">Transmembrane helix</keyword>
<dbReference type="InterPro" id="IPR022764">
    <property type="entry name" value="Peptidase_S54_rhomboid_dom"/>
</dbReference>
<keyword evidence="3 8" id="KW-0812">Transmembrane</keyword>
<dbReference type="Gene3D" id="1.20.1540.10">
    <property type="entry name" value="Rhomboid-like"/>
    <property type="match status" value="1"/>
</dbReference>
<dbReference type="PANTHER" id="PTHR43731:SF14">
    <property type="entry name" value="PRESENILIN-ASSOCIATED RHOMBOID-LIKE PROTEIN, MITOCHONDRIAL"/>
    <property type="match status" value="1"/>
</dbReference>
<protein>
    <recommendedName>
        <fullName evidence="9">Peptidase S54 rhomboid domain-containing protein</fullName>
    </recommendedName>
</protein>
<evidence type="ECO:0000256" key="3">
    <source>
        <dbReference type="ARBA" id="ARBA00022692"/>
    </source>
</evidence>
<evidence type="ECO:0000256" key="7">
    <source>
        <dbReference type="SAM" id="MobiDB-lite"/>
    </source>
</evidence>
<evidence type="ECO:0000256" key="6">
    <source>
        <dbReference type="ARBA" id="ARBA00023136"/>
    </source>
</evidence>
<evidence type="ECO:0000256" key="1">
    <source>
        <dbReference type="ARBA" id="ARBA00004141"/>
    </source>
</evidence>
<evidence type="ECO:0000313" key="11">
    <source>
        <dbReference type="Proteomes" id="UP001287286"/>
    </source>
</evidence>
<comment type="subcellular location">
    <subcellularLocation>
        <location evidence="1">Membrane</location>
        <topology evidence="1">Multi-pass membrane protein</topology>
    </subcellularLocation>
</comment>
<dbReference type="InterPro" id="IPR050925">
    <property type="entry name" value="Rhomboid_protease_S54"/>
</dbReference>
<evidence type="ECO:0000313" key="10">
    <source>
        <dbReference type="EMBL" id="KAK4093426.1"/>
    </source>
</evidence>
<comment type="similarity">
    <text evidence="2">Belongs to the peptidase S54 family.</text>
</comment>
<feature type="region of interest" description="Disordered" evidence="7">
    <location>
        <begin position="336"/>
        <end position="369"/>
    </location>
</feature>
<feature type="region of interest" description="Disordered" evidence="7">
    <location>
        <begin position="288"/>
        <end position="320"/>
    </location>
</feature>
<feature type="transmembrane region" description="Helical" evidence="8">
    <location>
        <begin position="436"/>
        <end position="455"/>
    </location>
</feature>
<dbReference type="SUPFAM" id="SSF144091">
    <property type="entry name" value="Rhomboid-like"/>
    <property type="match status" value="1"/>
</dbReference>
<evidence type="ECO:0000256" key="2">
    <source>
        <dbReference type="ARBA" id="ARBA00009045"/>
    </source>
</evidence>
<evidence type="ECO:0000259" key="9">
    <source>
        <dbReference type="Pfam" id="PF01694"/>
    </source>
</evidence>
<proteinExistence type="inferred from homology"/>
<organism evidence="10 11">
    <name type="scientific">Purpureocillium lilacinum</name>
    <name type="common">Paecilomyces lilacinus</name>
    <dbReference type="NCBI Taxonomy" id="33203"/>
    <lineage>
        <taxon>Eukaryota</taxon>
        <taxon>Fungi</taxon>
        <taxon>Dikarya</taxon>
        <taxon>Ascomycota</taxon>
        <taxon>Pezizomycotina</taxon>
        <taxon>Sordariomycetes</taxon>
        <taxon>Hypocreomycetidae</taxon>
        <taxon>Hypocreales</taxon>
        <taxon>Ophiocordycipitaceae</taxon>
        <taxon>Purpureocillium</taxon>
    </lineage>
</organism>
<dbReference type="InterPro" id="IPR035952">
    <property type="entry name" value="Rhomboid-like_sf"/>
</dbReference>
<name>A0ABR0CBI4_PURLI</name>
<sequence>MNGDGGADLGERKLLEVDDGRWSVWSLVGRRRGGVGGPLPALGWGGLRSYSNVVLAEVLQLQFLDLRHPRGDSGGRRRTTPSACRPATALTRAGIYGMSAFICADARRALLRVAAGGVTKSTCMQSSAVPLRFLLGSSSSSSQTRSITSRCQRKWQTSRILHSPASETSPRRTFFSSTKIIRNYEELPRDYRDQTGLVFRSKDITDEEAKRIFGPRMTAAAANHLLRILHGRRVAGTLEDPAFAVHTAQFSPEQMAAGLAYLRETVPVGEVMNAGLRAEDELNQMELEREQAEKRKAKGAEEAASEQATEEDEAKVDPVYGRSSFDAMRARIKAKDKARERALEEERQAKEAQEPAAAAGPLAKREDGTRAITNPKVAEYYAKAQSTLEAPPEMRTWERIVPSATVVALVLGFMAAVAMVYEEPMPRYRLLRELSTAQATVGAMIAVNVAVFLAWRVPPLWKTLNKWAILVVATPRPATLFTAVFSHTKLSHLLVNMVPLWFVGTALHEELGRADFTTLYAGCGAVGFLGSLTTYTLRGWLTVTSLGASGATLGLCAAYFWEHRSDGFKVLGLPREGVHGIVFLALIAAVQLAGLGRTMRYKVDVASHLTGMAAGVLGMEMLNRTERRRKGGGGRGEGGKEVIELWTPEGHGGAEGEGLAVGAAAAARKPAAVDAS</sequence>
<accession>A0ABR0CBI4</accession>
<keyword evidence="11" id="KW-1185">Reference proteome</keyword>
<feature type="transmembrane region" description="Helical" evidence="8">
    <location>
        <begin position="519"/>
        <end position="537"/>
    </location>
</feature>
<dbReference type="PANTHER" id="PTHR43731">
    <property type="entry name" value="RHOMBOID PROTEASE"/>
    <property type="match status" value="1"/>
</dbReference>
<evidence type="ECO:0000256" key="4">
    <source>
        <dbReference type="ARBA" id="ARBA00022801"/>
    </source>
</evidence>
<evidence type="ECO:0000256" key="8">
    <source>
        <dbReference type="SAM" id="Phobius"/>
    </source>
</evidence>